<feature type="region of interest" description="Disordered" evidence="2">
    <location>
        <begin position="1"/>
        <end position="43"/>
    </location>
</feature>
<name>A0AAN6VCA4_9PEZI</name>
<organism evidence="4 5">
    <name type="scientific">Dichotomopilus funicola</name>
    <dbReference type="NCBI Taxonomy" id="1934379"/>
    <lineage>
        <taxon>Eukaryota</taxon>
        <taxon>Fungi</taxon>
        <taxon>Dikarya</taxon>
        <taxon>Ascomycota</taxon>
        <taxon>Pezizomycotina</taxon>
        <taxon>Sordariomycetes</taxon>
        <taxon>Sordariomycetidae</taxon>
        <taxon>Sordariales</taxon>
        <taxon>Chaetomiaceae</taxon>
        <taxon>Dichotomopilus</taxon>
    </lineage>
</organism>
<dbReference type="GeneID" id="87821929"/>
<dbReference type="InterPro" id="IPR021858">
    <property type="entry name" value="Fun_TF"/>
</dbReference>
<gene>
    <name evidence="4" type="ORF">C8A04DRAFT_9004</name>
</gene>
<keyword evidence="5" id="KW-1185">Reference proteome</keyword>
<dbReference type="PANTHER" id="PTHR47784">
    <property type="entry name" value="STEROL UPTAKE CONTROL PROTEIN 2"/>
    <property type="match status" value="1"/>
</dbReference>
<proteinExistence type="predicted"/>
<evidence type="ECO:0000256" key="2">
    <source>
        <dbReference type="SAM" id="MobiDB-lite"/>
    </source>
</evidence>
<evidence type="ECO:0000256" key="1">
    <source>
        <dbReference type="ARBA" id="ARBA00023242"/>
    </source>
</evidence>
<dbReference type="PROSITE" id="PS50048">
    <property type="entry name" value="ZN2_CY6_FUNGAL_2"/>
    <property type="match status" value="1"/>
</dbReference>
<reference evidence="4" key="2">
    <citation type="submission" date="2023-05" db="EMBL/GenBank/DDBJ databases">
        <authorList>
            <consortium name="Lawrence Berkeley National Laboratory"/>
            <person name="Steindorff A."/>
            <person name="Hensen N."/>
            <person name="Bonometti L."/>
            <person name="Westerberg I."/>
            <person name="Brannstrom I.O."/>
            <person name="Guillou S."/>
            <person name="Cros-Aarteil S."/>
            <person name="Calhoun S."/>
            <person name="Haridas S."/>
            <person name="Kuo A."/>
            <person name="Mondo S."/>
            <person name="Pangilinan J."/>
            <person name="Riley R."/>
            <person name="Labutti K."/>
            <person name="Andreopoulos B."/>
            <person name="Lipzen A."/>
            <person name="Chen C."/>
            <person name="Yanf M."/>
            <person name="Daum C."/>
            <person name="Ng V."/>
            <person name="Clum A."/>
            <person name="Ohm R."/>
            <person name="Martin F."/>
            <person name="Silar P."/>
            <person name="Natvig D."/>
            <person name="Lalanne C."/>
            <person name="Gautier V."/>
            <person name="Ament-Velasquez S.L."/>
            <person name="Kruys A."/>
            <person name="Hutchinson M.I."/>
            <person name="Powell A.J."/>
            <person name="Barry K."/>
            <person name="Miller A.N."/>
            <person name="Grigoriev I.V."/>
            <person name="Debuchy R."/>
            <person name="Gladieux P."/>
            <person name="Thoren M.H."/>
            <person name="Johannesson H."/>
        </authorList>
    </citation>
    <scope>NUCLEOTIDE SEQUENCE</scope>
    <source>
        <strain evidence="4">CBS 141.50</strain>
    </source>
</reference>
<reference evidence="4" key="1">
    <citation type="journal article" date="2023" name="Mol. Phylogenet. Evol.">
        <title>Genome-scale phylogeny and comparative genomics of the fungal order Sordariales.</title>
        <authorList>
            <person name="Hensen N."/>
            <person name="Bonometti L."/>
            <person name="Westerberg I."/>
            <person name="Brannstrom I.O."/>
            <person name="Guillou S."/>
            <person name="Cros-Aarteil S."/>
            <person name="Calhoun S."/>
            <person name="Haridas S."/>
            <person name="Kuo A."/>
            <person name="Mondo S."/>
            <person name="Pangilinan J."/>
            <person name="Riley R."/>
            <person name="LaButti K."/>
            <person name="Andreopoulos B."/>
            <person name="Lipzen A."/>
            <person name="Chen C."/>
            <person name="Yan M."/>
            <person name="Daum C."/>
            <person name="Ng V."/>
            <person name="Clum A."/>
            <person name="Steindorff A."/>
            <person name="Ohm R.A."/>
            <person name="Martin F."/>
            <person name="Silar P."/>
            <person name="Natvig D.O."/>
            <person name="Lalanne C."/>
            <person name="Gautier V."/>
            <person name="Ament-Velasquez S.L."/>
            <person name="Kruys A."/>
            <person name="Hutchinson M.I."/>
            <person name="Powell A.J."/>
            <person name="Barry K."/>
            <person name="Miller A.N."/>
            <person name="Grigoriev I.V."/>
            <person name="Debuchy R."/>
            <person name="Gladieux P."/>
            <person name="Hiltunen Thoren M."/>
            <person name="Johannesson H."/>
        </authorList>
    </citation>
    <scope>NUCLEOTIDE SEQUENCE</scope>
    <source>
        <strain evidence="4">CBS 141.50</strain>
    </source>
</reference>
<dbReference type="PROSITE" id="PS00463">
    <property type="entry name" value="ZN2_CY6_FUNGAL_1"/>
    <property type="match status" value="1"/>
</dbReference>
<dbReference type="PANTHER" id="PTHR47784:SF7">
    <property type="entry name" value="ZN(II)2CYS6 TRANSCRIPTION FACTOR (EUROFUNG)"/>
    <property type="match status" value="1"/>
</dbReference>
<sequence length="435" mass="47689">MDSESPDVDQDPDHNQHLDATGSPDSGHSTSSDATADTSPAESAIVVAVRRRPIPRKGHTKSRRGCFNCKRRKVKCQENRPECSNCTRIGLGCEYPDAPSRLYVAADSSLAAVPSPHAPLQSTPTLFTASDMRFFHHFLVSAYPPLPIRGDDLWREIAPLSHNYDYLMHAMLGLAASHLGIYGVQSSSEALTHRVKAINLLNQALGSPPRSTAEGDAQFAAMFALAFQASCMPDGMNEFIAMIKGCHVVGSTALITHPDSLFWSFTQEHYSDRIRLILGLGPVGLTPEQDALMDDFLDSLHALAPLCTSPLEVRFLASTESLVKTTKISAAEAVAQFPHHYAVINNATPEEFAPFVNPTHYPAQLLLIHFVLIEYAIGTFALGAAGERFAYREKSCVAWMAKLEADLPGEYRRYVEWPVEYVRRELIGGRGVLVG</sequence>
<dbReference type="InterPro" id="IPR001138">
    <property type="entry name" value="Zn2Cys6_DnaBD"/>
</dbReference>
<dbReference type="Pfam" id="PF00172">
    <property type="entry name" value="Zn_clus"/>
    <property type="match status" value="1"/>
</dbReference>
<dbReference type="SMART" id="SM00066">
    <property type="entry name" value="GAL4"/>
    <property type="match status" value="1"/>
</dbReference>
<evidence type="ECO:0000259" key="3">
    <source>
        <dbReference type="PROSITE" id="PS50048"/>
    </source>
</evidence>
<dbReference type="InterPro" id="IPR053157">
    <property type="entry name" value="Sterol_Uptake_Regulator"/>
</dbReference>
<feature type="domain" description="Zn(2)-C6 fungal-type" evidence="3">
    <location>
        <begin position="65"/>
        <end position="95"/>
    </location>
</feature>
<protein>
    <recommendedName>
        <fullName evidence="3">Zn(2)-C6 fungal-type domain-containing protein</fullName>
    </recommendedName>
</protein>
<evidence type="ECO:0000313" key="5">
    <source>
        <dbReference type="Proteomes" id="UP001302676"/>
    </source>
</evidence>
<dbReference type="Proteomes" id="UP001302676">
    <property type="component" value="Unassembled WGS sequence"/>
</dbReference>
<dbReference type="EMBL" id="MU853556">
    <property type="protein sequence ID" value="KAK4147451.1"/>
    <property type="molecule type" value="Genomic_DNA"/>
</dbReference>
<dbReference type="GO" id="GO:0001228">
    <property type="term" value="F:DNA-binding transcription activator activity, RNA polymerase II-specific"/>
    <property type="evidence" value="ECO:0007669"/>
    <property type="project" value="TreeGrafter"/>
</dbReference>
<dbReference type="CDD" id="cd00067">
    <property type="entry name" value="GAL4"/>
    <property type="match status" value="1"/>
</dbReference>
<dbReference type="AlphaFoldDB" id="A0AAN6VCA4"/>
<dbReference type="RefSeq" id="XP_062640822.1">
    <property type="nucleotide sequence ID" value="XM_062785316.1"/>
</dbReference>
<dbReference type="Pfam" id="PF11951">
    <property type="entry name" value="Fungal_trans_2"/>
    <property type="match status" value="1"/>
</dbReference>
<comment type="caution">
    <text evidence="4">The sequence shown here is derived from an EMBL/GenBank/DDBJ whole genome shotgun (WGS) entry which is preliminary data.</text>
</comment>
<keyword evidence="1" id="KW-0539">Nucleus</keyword>
<feature type="compositionally biased region" description="Acidic residues" evidence="2">
    <location>
        <begin position="1"/>
        <end position="10"/>
    </location>
</feature>
<dbReference type="InterPro" id="IPR036864">
    <property type="entry name" value="Zn2-C6_fun-type_DNA-bd_sf"/>
</dbReference>
<feature type="compositionally biased region" description="Low complexity" evidence="2">
    <location>
        <begin position="25"/>
        <end position="43"/>
    </location>
</feature>
<dbReference type="Gene3D" id="4.10.240.10">
    <property type="entry name" value="Zn(2)-C6 fungal-type DNA-binding domain"/>
    <property type="match status" value="1"/>
</dbReference>
<dbReference type="GO" id="GO:0008270">
    <property type="term" value="F:zinc ion binding"/>
    <property type="evidence" value="ECO:0007669"/>
    <property type="project" value="InterPro"/>
</dbReference>
<evidence type="ECO:0000313" key="4">
    <source>
        <dbReference type="EMBL" id="KAK4147451.1"/>
    </source>
</evidence>
<accession>A0AAN6VCA4</accession>
<dbReference type="SUPFAM" id="SSF57701">
    <property type="entry name" value="Zn2/Cys6 DNA-binding domain"/>
    <property type="match status" value="1"/>
</dbReference>